<dbReference type="SMART" id="SM00365">
    <property type="entry name" value="LRR_SD22"/>
    <property type="match status" value="4"/>
</dbReference>
<dbReference type="InterPro" id="IPR001611">
    <property type="entry name" value="Leu-rich_rpt"/>
</dbReference>
<dbReference type="InterPro" id="IPR050836">
    <property type="entry name" value="SDS22/Internalin_LRR"/>
</dbReference>
<organism evidence="4 5">
    <name type="scientific">Tegillarca granosa</name>
    <name type="common">Malaysian cockle</name>
    <name type="synonym">Anadara granosa</name>
    <dbReference type="NCBI Taxonomy" id="220873"/>
    <lineage>
        <taxon>Eukaryota</taxon>
        <taxon>Metazoa</taxon>
        <taxon>Spiralia</taxon>
        <taxon>Lophotrochozoa</taxon>
        <taxon>Mollusca</taxon>
        <taxon>Bivalvia</taxon>
        <taxon>Autobranchia</taxon>
        <taxon>Pteriomorphia</taxon>
        <taxon>Arcoida</taxon>
        <taxon>Arcoidea</taxon>
        <taxon>Arcidae</taxon>
        <taxon>Tegillarca</taxon>
    </lineage>
</organism>
<dbReference type="InterPro" id="IPR032675">
    <property type="entry name" value="LRR_dom_sf"/>
</dbReference>
<keyword evidence="5" id="KW-1185">Reference proteome</keyword>
<sequence>MVKLTIDLIARGTSGYTKKKRDESIQQYLRRLTHLYLEDKCIDEVGEDLQLCRNLTVLYLYDNQLSRVPFLGHNQNITMLYLQNNDISKVENLTPLTRLTKLYLGGNRITVVEGLEKLDHLQELHLENQQLPPGEKLLFDPRCLKGLAPSLQVINISGNNLNSMREVECLCNLTQLMASDNHLTDMKELAHVLGQMPYLWRLDLMGNPLCHKAKYRDRVIVMAKKLDVLDGKEISETARQFIRNWHATKETQKKKREELYRRAVITDYSDGLPRKQFDELLAKSANIESSSGKHSAPVKAGSGILRSKHIDEDLYRLKQAVSSSAPPRRRPLVSVSIELAGNLDPTHHIQPTNLDPFRSEFIH</sequence>
<accession>A0ABQ9EQ60</accession>
<evidence type="ECO:0000313" key="4">
    <source>
        <dbReference type="EMBL" id="KAJ8306062.1"/>
    </source>
</evidence>
<dbReference type="InterPro" id="IPR025875">
    <property type="entry name" value="Leu-rich_rpt_4"/>
</dbReference>
<name>A0ABQ9EQ60_TEGGR</name>
<dbReference type="PANTHER" id="PTHR46652">
    <property type="entry name" value="LEUCINE-RICH REPEAT AND IQ DOMAIN-CONTAINING PROTEIN 1-RELATED"/>
    <property type="match status" value="1"/>
</dbReference>
<evidence type="ECO:0008006" key="6">
    <source>
        <dbReference type="Google" id="ProtNLM"/>
    </source>
</evidence>
<dbReference type="Proteomes" id="UP001217089">
    <property type="component" value="Unassembled WGS sequence"/>
</dbReference>
<proteinExistence type="predicted"/>
<dbReference type="PANTHER" id="PTHR46652:SF3">
    <property type="entry name" value="LEUCINE-RICH REPEAT-CONTAINING PROTEIN 9"/>
    <property type="match status" value="1"/>
</dbReference>
<dbReference type="EMBL" id="JARBDR010000813">
    <property type="protein sequence ID" value="KAJ8306062.1"/>
    <property type="molecule type" value="Genomic_DNA"/>
</dbReference>
<dbReference type="Pfam" id="PF12799">
    <property type="entry name" value="LRR_4"/>
    <property type="match status" value="2"/>
</dbReference>
<dbReference type="SUPFAM" id="SSF52058">
    <property type="entry name" value="L domain-like"/>
    <property type="match status" value="1"/>
</dbReference>
<dbReference type="CDD" id="cd21340">
    <property type="entry name" value="PPP1R42"/>
    <property type="match status" value="1"/>
</dbReference>
<dbReference type="Gene3D" id="3.80.10.10">
    <property type="entry name" value="Ribonuclease Inhibitor"/>
    <property type="match status" value="2"/>
</dbReference>
<keyword evidence="1" id="KW-0433">Leucine-rich repeat</keyword>
<evidence type="ECO:0000256" key="1">
    <source>
        <dbReference type="ARBA" id="ARBA00022614"/>
    </source>
</evidence>
<comment type="caution">
    <text evidence="4">The sequence shown here is derived from an EMBL/GenBank/DDBJ whole genome shotgun (WGS) entry which is preliminary data.</text>
</comment>
<dbReference type="PROSITE" id="PS51450">
    <property type="entry name" value="LRR"/>
    <property type="match status" value="4"/>
</dbReference>
<evidence type="ECO:0000256" key="3">
    <source>
        <dbReference type="SAM" id="MobiDB-lite"/>
    </source>
</evidence>
<reference evidence="4 5" key="1">
    <citation type="submission" date="2022-12" db="EMBL/GenBank/DDBJ databases">
        <title>Chromosome-level genome of Tegillarca granosa.</title>
        <authorList>
            <person name="Kim J."/>
        </authorList>
    </citation>
    <scope>NUCLEOTIDE SEQUENCE [LARGE SCALE GENOMIC DNA]</scope>
    <source>
        <strain evidence="4">Teg-2019</strain>
        <tissue evidence="4">Adductor muscle</tissue>
    </source>
</reference>
<evidence type="ECO:0000313" key="5">
    <source>
        <dbReference type="Proteomes" id="UP001217089"/>
    </source>
</evidence>
<gene>
    <name evidence="4" type="ORF">KUTeg_016607</name>
</gene>
<keyword evidence="2" id="KW-0677">Repeat</keyword>
<feature type="region of interest" description="Disordered" evidence="3">
    <location>
        <begin position="344"/>
        <end position="363"/>
    </location>
</feature>
<dbReference type="Pfam" id="PF14580">
    <property type="entry name" value="LRR_9"/>
    <property type="match status" value="1"/>
</dbReference>
<protein>
    <recommendedName>
        <fullName evidence="6">Protein phosphatase 1 regulatory subunit 42</fullName>
    </recommendedName>
</protein>
<evidence type="ECO:0000256" key="2">
    <source>
        <dbReference type="ARBA" id="ARBA00022737"/>
    </source>
</evidence>